<evidence type="ECO:0000313" key="2">
    <source>
        <dbReference type="EMBL" id="KKW36825.1"/>
    </source>
</evidence>
<accession>A0A0G1Y0Z5</accession>
<sequence length="284" mass="29478">MPATSPNTTASETPAVIILETTEETENVSASDASDTSGSSIAGTASTGFQSMTIAQARAAALGTAVRVEGTVTALPGVFATQFFYLEDGAGIQVYLYSADFSALDLGDRVRVSGIMSQNRGEARVKLSLPEAIEILGHGSSIAHDIRMDAIGEAAEAQLVSVEAVVESARSDEMTLTEGEATLRVSARERTGISFAAIASGSRVRVTGIVSESNGVYALLPRFQSDIFIVEMANGGSSTAAGIVKPSGPPSGLYGGILLLGMLAALGFRFFRSRREEDLTLTNA</sequence>
<name>A0A0G1Y0Z5_9BACT</name>
<evidence type="ECO:0000313" key="3">
    <source>
        <dbReference type="Proteomes" id="UP000033865"/>
    </source>
</evidence>
<keyword evidence="1" id="KW-1133">Transmembrane helix</keyword>
<dbReference type="Proteomes" id="UP000033865">
    <property type="component" value="Unassembled WGS sequence"/>
</dbReference>
<reference evidence="2 3" key="1">
    <citation type="journal article" date="2015" name="Nature">
        <title>rRNA introns, odd ribosomes, and small enigmatic genomes across a large radiation of phyla.</title>
        <authorList>
            <person name="Brown C.T."/>
            <person name="Hug L.A."/>
            <person name="Thomas B.C."/>
            <person name="Sharon I."/>
            <person name="Castelle C.J."/>
            <person name="Singh A."/>
            <person name="Wilkins M.J."/>
            <person name="Williams K.H."/>
            <person name="Banfield J.F."/>
        </authorList>
    </citation>
    <scope>NUCLEOTIDE SEQUENCE [LARGE SCALE GENOMIC DNA]</scope>
</reference>
<evidence type="ECO:0008006" key="4">
    <source>
        <dbReference type="Google" id="ProtNLM"/>
    </source>
</evidence>
<evidence type="ECO:0000256" key="1">
    <source>
        <dbReference type="SAM" id="Phobius"/>
    </source>
</evidence>
<keyword evidence="1" id="KW-0472">Membrane</keyword>
<gene>
    <name evidence="2" type="ORF">UY82_C0010G0009</name>
</gene>
<keyword evidence="1" id="KW-0812">Transmembrane</keyword>
<protein>
    <recommendedName>
        <fullName evidence="4">OB domain-containing protein</fullName>
    </recommendedName>
</protein>
<dbReference type="EMBL" id="LCRN01000010">
    <property type="protein sequence ID" value="KKW36825.1"/>
    <property type="molecule type" value="Genomic_DNA"/>
</dbReference>
<proteinExistence type="predicted"/>
<comment type="caution">
    <text evidence="2">The sequence shown here is derived from an EMBL/GenBank/DDBJ whole genome shotgun (WGS) entry which is preliminary data.</text>
</comment>
<dbReference type="AlphaFoldDB" id="A0A0G1Y0Z5"/>
<feature type="transmembrane region" description="Helical" evidence="1">
    <location>
        <begin position="253"/>
        <end position="271"/>
    </location>
</feature>
<organism evidence="2 3">
    <name type="scientific">Candidatus Uhrbacteria bacterium GW2011_GWC2_53_7</name>
    <dbReference type="NCBI Taxonomy" id="1618986"/>
    <lineage>
        <taxon>Bacteria</taxon>
        <taxon>Candidatus Uhriibacteriota</taxon>
    </lineage>
</organism>